<evidence type="ECO:0000313" key="2">
    <source>
        <dbReference type="EMBL" id="KAG8096258.1"/>
    </source>
</evidence>
<name>A0A8J5WZ84_ZIZPA</name>
<reference evidence="2" key="2">
    <citation type="submission" date="2021-02" db="EMBL/GenBank/DDBJ databases">
        <authorList>
            <person name="Kimball J.A."/>
            <person name="Haas M.W."/>
            <person name="Macchietto M."/>
            <person name="Kono T."/>
            <person name="Duquette J."/>
            <person name="Shao M."/>
        </authorList>
    </citation>
    <scope>NUCLEOTIDE SEQUENCE</scope>
    <source>
        <tissue evidence="2">Fresh leaf tissue</tissue>
    </source>
</reference>
<proteinExistence type="predicted"/>
<comment type="caution">
    <text evidence="2">The sequence shown here is derived from an EMBL/GenBank/DDBJ whole genome shotgun (WGS) entry which is preliminary data.</text>
</comment>
<protein>
    <submittedName>
        <fullName evidence="2">Uncharacterized protein</fullName>
    </submittedName>
</protein>
<feature type="transmembrane region" description="Helical" evidence="1">
    <location>
        <begin position="20"/>
        <end position="40"/>
    </location>
</feature>
<evidence type="ECO:0000256" key="1">
    <source>
        <dbReference type="SAM" id="Phobius"/>
    </source>
</evidence>
<gene>
    <name evidence="2" type="ORF">GUJ93_ZPchr0013g37088</name>
</gene>
<keyword evidence="1" id="KW-0812">Transmembrane</keyword>
<keyword evidence="1" id="KW-0472">Membrane</keyword>
<accession>A0A8J5WZ84</accession>
<sequence>MYRQRSEEQLVLHLLSPKALILLSSSLLFSLVFSLFSLRLGRPRRLQLPRTLRERADSKVDEVRSNAALCNVYDLCGLSVA</sequence>
<organism evidence="2 3">
    <name type="scientific">Zizania palustris</name>
    <name type="common">Northern wild rice</name>
    <dbReference type="NCBI Taxonomy" id="103762"/>
    <lineage>
        <taxon>Eukaryota</taxon>
        <taxon>Viridiplantae</taxon>
        <taxon>Streptophyta</taxon>
        <taxon>Embryophyta</taxon>
        <taxon>Tracheophyta</taxon>
        <taxon>Spermatophyta</taxon>
        <taxon>Magnoliopsida</taxon>
        <taxon>Liliopsida</taxon>
        <taxon>Poales</taxon>
        <taxon>Poaceae</taxon>
        <taxon>BOP clade</taxon>
        <taxon>Oryzoideae</taxon>
        <taxon>Oryzeae</taxon>
        <taxon>Zizaniinae</taxon>
        <taxon>Zizania</taxon>
    </lineage>
</organism>
<dbReference type="EMBL" id="JAAALK010000079">
    <property type="protein sequence ID" value="KAG8096258.1"/>
    <property type="molecule type" value="Genomic_DNA"/>
</dbReference>
<dbReference type="AlphaFoldDB" id="A0A8J5WZ84"/>
<evidence type="ECO:0000313" key="3">
    <source>
        <dbReference type="Proteomes" id="UP000729402"/>
    </source>
</evidence>
<reference evidence="2" key="1">
    <citation type="journal article" date="2021" name="bioRxiv">
        <title>Whole Genome Assembly and Annotation of Northern Wild Rice, Zizania palustris L., Supports a Whole Genome Duplication in the Zizania Genus.</title>
        <authorList>
            <person name="Haas M."/>
            <person name="Kono T."/>
            <person name="Macchietto M."/>
            <person name="Millas R."/>
            <person name="McGilp L."/>
            <person name="Shao M."/>
            <person name="Duquette J."/>
            <person name="Hirsch C.N."/>
            <person name="Kimball J."/>
        </authorList>
    </citation>
    <scope>NUCLEOTIDE SEQUENCE</scope>
    <source>
        <tissue evidence="2">Fresh leaf tissue</tissue>
    </source>
</reference>
<keyword evidence="3" id="KW-1185">Reference proteome</keyword>
<dbReference type="Proteomes" id="UP000729402">
    <property type="component" value="Unassembled WGS sequence"/>
</dbReference>
<keyword evidence="1" id="KW-1133">Transmembrane helix</keyword>